<dbReference type="PANTHER" id="PTHR30160">
    <property type="entry name" value="TETRAACYLDISACCHARIDE 4'-KINASE-RELATED"/>
    <property type="match status" value="1"/>
</dbReference>
<keyword evidence="6" id="KW-1185">Reference proteome</keyword>
<name>A0A377PWQ8_9HELI</name>
<evidence type="ECO:0000313" key="5">
    <source>
        <dbReference type="Proteomes" id="UP000029922"/>
    </source>
</evidence>
<keyword evidence="2 3" id="KW-0808">Transferase</keyword>
<dbReference type="GO" id="GO:0009244">
    <property type="term" value="P:lipopolysaccharide core region biosynthetic process"/>
    <property type="evidence" value="ECO:0007669"/>
    <property type="project" value="TreeGrafter"/>
</dbReference>
<proteinExistence type="predicted"/>
<protein>
    <submittedName>
        <fullName evidence="3">ADP-heptose:LPS heptosyltransferase</fullName>
    </submittedName>
    <submittedName>
        <fullName evidence="4">Lipopolysaccharide heptosyltransferase family protein</fullName>
    </submittedName>
</protein>
<dbReference type="EMBL" id="UGJE01000002">
    <property type="protein sequence ID" value="STQ87075.1"/>
    <property type="molecule type" value="Genomic_DNA"/>
</dbReference>
<accession>A0A377PWQ8</accession>
<reference evidence="3 6" key="2">
    <citation type="submission" date="2018-06" db="EMBL/GenBank/DDBJ databases">
        <authorList>
            <consortium name="Pathogen Informatics"/>
            <person name="Doyle S."/>
        </authorList>
    </citation>
    <scope>NUCLEOTIDE SEQUENCE [LARGE SCALE GENOMIC DNA]</scope>
    <source>
        <strain evidence="3 6">NCTC12714</strain>
    </source>
</reference>
<organism evidence="3 6">
    <name type="scientific">Helicobacter muridarum</name>
    <dbReference type="NCBI Taxonomy" id="216"/>
    <lineage>
        <taxon>Bacteria</taxon>
        <taxon>Pseudomonadati</taxon>
        <taxon>Campylobacterota</taxon>
        <taxon>Epsilonproteobacteria</taxon>
        <taxon>Campylobacterales</taxon>
        <taxon>Helicobacteraceae</taxon>
        <taxon>Helicobacter</taxon>
    </lineage>
</organism>
<dbReference type="RefSeq" id="WP_052089576.1">
    <property type="nucleotide sequence ID" value="NZ_FZML01000030.1"/>
</dbReference>
<keyword evidence="1" id="KW-0328">Glycosyltransferase</keyword>
<evidence type="ECO:0000313" key="4">
    <source>
        <dbReference type="EMBL" id="TLE00003.1"/>
    </source>
</evidence>
<dbReference type="CDD" id="cd03789">
    <property type="entry name" value="GT9_LPS_heptosyltransferase"/>
    <property type="match status" value="1"/>
</dbReference>
<dbReference type="InterPro" id="IPR002201">
    <property type="entry name" value="Glyco_trans_9"/>
</dbReference>
<dbReference type="Pfam" id="PF01075">
    <property type="entry name" value="Glyco_transf_9"/>
    <property type="match status" value="1"/>
</dbReference>
<evidence type="ECO:0000313" key="6">
    <source>
        <dbReference type="Proteomes" id="UP000255139"/>
    </source>
</evidence>
<evidence type="ECO:0000256" key="2">
    <source>
        <dbReference type="ARBA" id="ARBA00022679"/>
    </source>
</evidence>
<dbReference type="Proteomes" id="UP000029922">
    <property type="component" value="Unassembled WGS sequence"/>
</dbReference>
<reference evidence="4 5" key="1">
    <citation type="journal article" date="2014" name="Genome Announc.">
        <title>Draft genome sequences of eight enterohepatic helicobacter species isolated from both laboratory and wild rodents.</title>
        <authorList>
            <person name="Sheh A."/>
            <person name="Shen Z."/>
            <person name="Fox J.G."/>
        </authorList>
    </citation>
    <scope>NUCLEOTIDE SEQUENCE [LARGE SCALE GENOMIC DNA]</scope>
    <source>
        <strain evidence="4 5">ST1</strain>
    </source>
</reference>
<evidence type="ECO:0000256" key="1">
    <source>
        <dbReference type="ARBA" id="ARBA00022676"/>
    </source>
</evidence>
<dbReference type="GO" id="GO:0008713">
    <property type="term" value="F:ADP-heptose-lipopolysaccharide heptosyltransferase activity"/>
    <property type="evidence" value="ECO:0007669"/>
    <property type="project" value="TreeGrafter"/>
</dbReference>
<dbReference type="PANTHER" id="PTHR30160:SF1">
    <property type="entry name" value="LIPOPOLYSACCHARIDE 1,2-N-ACETYLGLUCOSAMINETRANSFERASE-RELATED"/>
    <property type="match status" value="1"/>
</dbReference>
<dbReference type="AlphaFoldDB" id="A0A377PWQ8"/>
<dbReference type="EMBL" id="JRPD02000012">
    <property type="protein sequence ID" value="TLE00003.1"/>
    <property type="molecule type" value="Genomic_DNA"/>
</dbReference>
<sequence length="418" mass="47665">MISIKRILKIIGKALKNALFILCVRHAPKQIKKDSIIIIKTDSIGDYLLFRNFIPEIRLAYPKYSITLLGNIAWKTLSKSLDSNYIDEFIWIDKGRFPKKYLHTIIKLHKIQYSCYDILINPLHSRDETSELIAKYIFANSKYTSQGDCINLQSDAKQKADLIYTKLFPSSKSILFEFYRNQEFFENFLNKKLSIKLCIESKIKTQNHHIKKTIEQGEYATLFIGANAIYRKWSMDHFAKVACYLARHNMNIIICGGKEDLENSNLLVSIISKSIKDMPLGNDSKQPNKTNLNITNLVGQTTLNELAQIVQNASMLISNETGCAHLGAIIGIPTFVISNGNHLGRFTPYPKALQKIYYAIYPKSIMQAINNEKAYMDLCQSFAFRSNLAINEINADCVISTIESFLCNLKTSKQAILN</sequence>
<evidence type="ECO:0000313" key="3">
    <source>
        <dbReference type="EMBL" id="STQ87075.1"/>
    </source>
</evidence>
<dbReference type="GO" id="GO:0005829">
    <property type="term" value="C:cytosol"/>
    <property type="evidence" value="ECO:0007669"/>
    <property type="project" value="TreeGrafter"/>
</dbReference>
<gene>
    <name evidence="4" type="ORF">LS73_006090</name>
    <name evidence="3" type="ORF">NCTC12714_01891</name>
</gene>
<dbReference type="Gene3D" id="3.40.50.2000">
    <property type="entry name" value="Glycogen Phosphorylase B"/>
    <property type="match status" value="2"/>
</dbReference>
<dbReference type="SUPFAM" id="SSF53756">
    <property type="entry name" value="UDP-Glycosyltransferase/glycogen phosphorylase"/>
    <property type="match status" value="1"/>
</dbReference>
<dbReference type="InterPro" id="IPR051199">
    <property type="entry name" value="LPS_LOS_Heptosyltrfase"/>
</dbReference>
<dbReference type="OrthoDB" id="9797795at2"/>
<dbReference type="Proteomes" id="UP000255139">
    <property type="component" value="Unassembled WGS sequence"/>
</dbReference>